<sequence>MELANREGTALPAAAKRKRSQLKAAMKNWQLYLFIFPMLAYVLVFHYFPMYGVQIAFKEFVASKGIWGSEWVGTEHLERFFKSYYFWTLIKNTVLLNLYQLALFPLPVVAALLMNELKNGIFKKMVQTVSYAPHFISVVVMTGMIAAFLNPTKGIVNKIIQALGGEPVAFLTEPGWFKTVFVLSGEWQNLGWGAIIYLAALTAINPDLHEAATIDGASRLKRIWHINLPGIMPTVLILFILNMGSFMSIGFEKIYLLQNKLNLEASDVIQTYVYRSGLLEGQYSFSAAIGLFNSVINFVLLIAVNQISKRAAQTSLW</sequence>
<evidence type="ECO:0000256" key="7">
    <source>
        <dbReference type="RuleBase" id="RU363032"/>
    </source>
</evidence>
<evidence type="ECO:0000313" key="10">
    <source>
        <dbReference type="Proteomes" id="UP000250369"/>
    </source>
</evidence>
<dbReference type="InterPro" id="IPR050809">
    <property type="entry name" value="UgpAE/MalFG_permease"/>
</dbReference>
<evidence type="ECO:0000259" key="8">
    <source>
        <dbReference type="PROSITE" id="PS50928"/>
    </source>
</evidence>
<keyword evidence="3" id="KW-1003">Cell membrane</keyword>
<name>A0A329MFQ9_9BACL</name>
<feature type="transmembrane region" description="Helical" evidence="7">
    <location>
        <begin position="29"/>
        <end position="48"/>
    </location>
</feature>
<evidence type="ECO:0000313" key="9">
    <source>
        <dbReference type="EMBL" id="RAV16067.1"/>
    </source>
</evidence>
<evidence type="ECO:0000256" key="6">
    <source>
        <dbReference type="ARBA" id="ARBA00023136"/>
    </source>
</evidence>
<evidence type="ECO:0000256" key="5">
    <source>
        <dbReference type="ARBA" id="ARBA00022989"/>
    </source>
</evidence>
<proteinExistence type="inferred from homology"/>
<dbReference type="RefSeq" id="WP_113034573.1">
    <property type="nucleotide sequence ID" value="NZ_QMFB01000022.1"/>
</dbReference>
<feature type="domain" description="ABC transmembrane type-1" evidence="8">
    <location>
        <begin position="89"/>
        <end position="304"/>
    </location>
</feature>
<feature type="transmembrane region" description="Helical" evidence="7">
    <location>
        <begin position="190"/>
        <end position="208"/>
    </location>
</feature>
<dbReference type="PANTHER" id="PTHR43227">
    <property type="entry name" value="BLL4140 PROTEIN"/>
    <property type="match status" value="1"/>
</dbReference>
<dbReference type="Pfam" id="PF00528">
    <property type="entry name" value="BPD_transp_1"/>
    <property type="match status" value="1"/>
</dbReference>
<reference evidence="9 10" key="1">
    <citation type="journal article" date="2009" name="Int. J. Syst. Evol. Microbiol.">
        <title>Paenibacillus contaminans sp. nov., isolated from a contaminated laboratory plate.</title>
        <authorList>
            <person name="Chou J.H."/>
            <person name="Lee J.H."/>
            <person name="Lin M.C."/>
            <person name="Chang P.S."/>
            <person name="Arun A.B."/>
            <person name="Young C.C."/>
            <person name="Chen W.M."/>
        </authorList>
    </citation>
    <scope>NUCLEOTIDE SEQUENCE [LARGE SCALE GENOMIC DNA]</scope>
    <source>
        <strain evidence="9 10">CKOBP-6</strain>
    </source>
</reference>
<evidence type="ECO:0000256" key="1">
    <source>
        <dbReference type="ARBA" id="ARBA00004651"/>
    </source>
</evidence>
<dbReference type="SUPFAM" id="SSF161098">
    <property type="entry name" value="MetI-like"/>
    <property type="match status" value="1"/>
</dbReference>
<feature type="transmembrane region" description="Helical" evidence="7">
    <location>
        <begin position="98"/>
        <end position="117"/>
    </location>
</feature>
<feature type="transmembrane region" description="Helical" evidence="7">
    <location>
        <begin position="129"/>
        <end position="149"/>
    </location>
</feature>
<keyword evidence="10" id="KW-1185">Reference proteome</keyword>
<dbReference type="PANTHER" id="PTHR43227:SF11">
    <property type="entry name" value="BLL4140 PROTEIN"/>
    <property type="match status" value="1"/>
</dbReference>
<dbReference type="Proteomes" id="UP000250369">
    <property type="component" value="Unassembled WGS sequence"/>
</dbReference>
<evidence type="ECO:0000256" key="4">
    <source>
        <dbReference type="ARBA" id="ARBA00022692"/>
    </source>
</evidence>
<keyword evidence="4 7" id="KW-0812">Transmembrane</keyword>
<keyword evidence="5 7" id="KW-1133">Transmembrane helix</keyword>
<evidence type="ECO:0000256" key="2">
    <source>
        <dbReference type="ARBA" id="ARBA00022448"/>
    </source>
</evidence>
<dbReference type="GO" id="GO:0005886">
    <property type="term" value="C:plasma membrane"/>
    <property type="evidence" value="ECO:0007669"/>
    <property type="project" value="UniProtKB-SubCell"/>
</dbReference>
<feature type="transmembrane region" description="Helical" evidence="7">
    <location>
        <begin position="283"/>
        <end position="304"/>
    </location>
</feature>
<comment type="subcellular location">
    <subcellularLocation>
        <location evidence="1 7">Cell membrane</location>
        <topology evidence="1 7">Multi-pass membrane protein</topology>
    </subcellularLocation>
</comment>
<accession>A0A329MFQ9</accession>
<organism evidence="9 10">
    <name type="scientific">Paenibacillus contaminans</name>
    <dbReference type="NCBI Taxonomy" id="450362"/>
    <lineage>
        <taxon>Bacteria</taxon>
        <taxon>Bacillati</taxon>
        <taxon>Bacillota</taxon>
        <taxon>Bacilli</taxon>
        <taxon>Bacillales</taxon>
        <taxon>Paenibacillaceae</taxon>
        <taxon>Paenibacillus</taxon>
    </lineage>
</organism>
<dbReference type="GO" id="GO:0055085">
    <property type="term" value="P:transmembrane transport"/>
    <property type="evidence" value="ECO:0007669"/>
    <property type="project" value="InterPro"/>
</dbReference>
<keyword evidence="6 7" id="KW-0472">Membrane</keyword>
<dbReference type="CDD" id="cd06261">
    <property type="entry name" value="TM_PBP2"/>
    <property type="match status" value="1"/>
</dbReference>
<keyword evidence="2 7" id="KW-0813">Transport</keyword>
<protein>
    <submittedName>
        <fullName evidence="9">Sugar ABC transporter permease</fullName>
    </submittedName>
</protein>
<dbReference type="Gene3D" id="1.10.3720.10">
    <property type="entry name" value="MetI-like"/>
    <property type="match status" value="1"/>
</dbReference>
<evidence type="ECO:0000256" key="3">
    <source>
        <dbReference type="ARBA" id="ARBA00022475"/>
    </source>
</evidence>
<dbReference type="AlphaFoldDB" id="A0A329MFQ9"/>
<dbReference type="EMBL" id="QMFB01000022">
    <property type="protein sequence ID" value="RAV16067.1"/>
    <property type="molecule type" value="Genomic_DNA"/>
</dbReference>
<dbReference type="PROSITE" id="PS50928">
    <property type="entry name" value="ABC_TM1"/>
    <property type="match status" value="1"/>
</dbReference>
<dbReference type="OrthoDB" id="9785836at2"/>
<gene>
    <name evidence="9" type="ORF">DQG23_29175</name>
</gene>
<comment type="similarity">
    <text evidence="7">Belongs to the binding-protein-dependent transport system permease family.</text>
</comment>
<feature type="transmembrane region" description="Helical" evidence="7">
    <location>
        <begin position="228"/>
        <end position="251"/>
    </location>
</feature>
<dbReference type="InterPro" id="IPR035906">
    <property type="entry name" value="MetI-like_sf"/>
</dbReference>
<comment type="caution">
    <text evidence="9">The sequence shown here is derived from an EMBL/GenBank/DDBJ whole genome shotgun (WGS) entry which is preliminary data.</text>
</comment>
<dbReference type="InterPro" id="IPR000515">
    <property type="entry name" value="MetI-like"/>
</dbReference>